<feature type="compositionally biased region" description="Basic and acidic residues" evidence="8">
    <location>
        <begin position="1548"/>
        <end position="1560"/>
    </location>
</feature>
<gene>
    <name evidence="12" type="ORF">CYMTET_49092</name>
</gene>
<feature type="compositionally biased region" description="Acidic residues" evidence="8">
    <location>
        <begin position="1561"/>
        <end position="1570"/>
    </location>
</feature>
<evidence type="ECO:0000256" key="9">
    <source>
        <dbReference type="SAM" id="Phobius"/>
    </source>
</evidence>
<feature type="transmembrane region" description="Helical" evidence="9">
    <location>
        <begin position="1329"/>
        <end position="1347"/>
    </location>
</feature>
<dbReference type="InterPro" id="IPR011050">
    <property type="entry name" value="Pectin_lyase_fold/virulence"/>
</dbReference>
<keyword evidence="9" id="KW-1133">Transmembrane helix</keyword>
<evidence type="ECO:0000313" key="13">
    <source>
        <dbReference type="Proteomes" id="UP001190700"/>
    </source>
</evidence>
<protein>
    <recommendedName>
        <fullName evidence="14">Adhesin-like protein</fullName>
    </recommendedName>
</protein>
<comment type="caution">
    <text evidence="12">The sequence shown here is derived from an EMBL/GenBank/DDBJ whole genome shotgun (WGS) entry which is preliminary data.</text>
</comment>
<feature type="compositionally biased region" description="Pro residues" evidence="8">
    <location>
        <begin position="101"/>
        <end position="111"/>
    </location>
</feature>
<evidence type="ECO:0000259" key="10">
    <source>
        <dbReference type="Pfam" id="PF06011"/>
    </source>
</evidence>
<dbReference type="InterPro" id="IPR039448">
    <property type="entry name" value="Beta_helix"/>
</dbReference>
<dbReference type="Pfam" id="PF13229">
    <property type="entry name" value="Beta_helix"/>
    <property type="match status" value="1"/>
</dbReference>
<feature type="compositionally biased region" description="Polar residues" evidence="8">
    <location>
        <begin position="1523"/>
        <end position="1535"/>
    </location>
</feature>
<feature type="region of interest" description="Disordered" evidence="8">
    <location>
        <begin position="101"/>
        <end position="120"/>
    </location>
</feature>
<dbReference type="PANTHER" id="PTHR11319:SF35">
    <property type="entry name" value="OUTER MEMBRANE PROTEIN PMPC-RELATED"/>
    <property type="match status" value="1"/>
</dbReference>
<evidence type="ECO:0000313" key="12">
    <source>
        <dbReference type="EMBL" id="KAK3241112.1"/>
    </source>
</evidence>
<dbReference type="InterPro" id="IPR010308">
    <property type="entry name" value="TRP_C"/>
</dbReference>
<dbReference type="Pfam" id="PF02415">
    <property type="entry name" value="Chlam_PMP"/>
    <property type="match status" value="1"/>
</dbReference>
<dbReference type="PANTHER" id="PTHR11319">
    <property type="entry name" value="G PROTEIN-COUPLED RECEPTOR-RELATED"/>
    <property type="match status" value="1"/>
</dbReference>
<dbReference type="InterPro" id="IPR003368">
    <property type="entry name" value="POMP_repeat"/>
</dbReference>
<accession>A0AAE0BQZ8</accession>
<evidence type="ECO:0008006" key="14">
    <source>
        <dbReference type="Google" id="ProtNLM"/>
    </source>
</evidence>
<evidence type="ECO:0000256" key="7">
    <source>
        <dbReference type="ARBA" id="ARBA00023237"/>
    </source>
</evidence>
<keyword evidence="13" id="KW-1185">Reference proteome</keyword>
<feature type="domain" description="Right handed beta helix" evidence="11">
    <location>
        <begin position="424"/>
        <end position="588"/>
    </location>
</feature>
<evidence type="ECO:0000256" key="2">
    <source>
        <dbReference type="ARBA" id="ARBA00004442"/>
    </source>
</evidence>
<feature type="compositionally biased region" description="Polar residues" evidence="8">
    <location>
        <begin position="1472"/>
        <end position="1485"/>
    </location>
</feature>
<organism evidence="12 13">
    <name type="scientific">Cymbomonas tetramitiformis</name>
    <dbReference type="NCBI Taxonomy" id="36881"/>
    <lineage>
        <taxon>Eukaryota</taxon>
        <taxon>Viridiplantae</taxon>
        <taxon>Chlorophyta</taxon>
        <taxon>Pyramimonadophyceae</taxon>
        <taxon>Pyramimonadales</taxon>
        <taxon>Pyramimonadaceae</taxon>
        <taxon>Cymbomonas</taxon>
    </lineage>
</organism>
<feature type="compositionally biased region" description="Acidic residues" evidence="8">
    <location>
        <begin position="1536"/>
        <end position="1547"/>
    </location>
</feature>
<evidence type="ECO:0000259" key="11">
    <source>
        <dbReference type="Pfam" id="PF13229"/>
    </source>
</evidence>
<feature type="domain" description="TRP C-terminal" evidence="10">
    <location>
        <begin position="1237"/>
        <end position="1384"/>
    </location>
</feature>
<dbReference type="SUPFAM" id="SSF51126">
    <property type="entry name" value="Pectin lyase-like"/>
    <property type="match status" value="2"/>
</dbReference>
<evidence type="ECO:0000256" key="1">
    <source>
        <dbReference type="ARBA" id="ARBA00004196"/>
    </source>
</evidence>
<feature type="region of interest" description="Disordered" evidence="8">
    <location>
        <begin position="1435"/>
        <end position="1584"/>
    </location>
</feature>
<feature type="transmembrane region" description="Helical" evidence="9">
    <location>
        <begin position="1096"/>
        <end position="1120"/>
    </location>
</feature>
<reference evidence="12 13" key="1">
    <citation type="journal article" date="2015" name="Genome Biol. Evol.">
        <title>Comparative Genomics of a Bacterivorous Green Alga Reveals Evolutionary Causalities and Consequences of Phago-Mixotrophic Mode of Nutrition.</title>
        <authorList>
            <person name="Burns J.A."/>
            <person name="Paasch A."/>
            <person name="Narechania A."/>
            <person name="Kim E."/>
        </authorList>
    </citation>
    <scope>NUCLEOTIDE SEQUENCE [LARGE SCALE GENOMIC DNA]</scope>
    <source>
        <strain evidence="12 13">PLY_AMNH</strain>
    </source>
</reference>
<dbReference type="Proteomes" id="UP001190700">
    <property type="component" value="Unassembled WGS sequence"/>
</dbReference>
<comment type="subcellular location">
    <subcellularLocation>
        <location evidence="1">Cell envelope</location>
    </subcellularLocation>
    <subcellularLocation>
        <location evidence="2">Cell outer membrane</location>
    </subcellularLocation>
    <subcellularLocation>
        <location evidence="3">Secreted</location>
    </subcellularLocation>
</comment>
<keyword evidence="4" id="KW-0964">Secreted</keyword>
<keyword evidence="9" id="KW-0812">Transmembrane</keyword>
<keyword evidence="6 9" id="KW-0472">Membrane</keyword>
<evidence type="ECO:0000256" key="5">
    <source>
        <dbReference type="ARBA" id="ARBA00022729"/>
    </source>
</evidence>
<evidence type="ECO:0000256" key="8">
    <source>
        <dbReference type="SAM" id="MobiDB-lite"/>
    </source>
</evidence>
<evidence type="ECO:0000256" key="6">
    <source>
        <dbReference type="ARBA" id="ARBA00023136"/>
    </source>
</evidence>
<proteinExistence type="predicted"/>
<keyword evidence="7" id="KW-0998">Cell outer membrane</keyword>
<dbReference type="EMBL" id="LGRX02033469">
    <property type="protein sequence ID" value="KAK3241112.1"/>
    <property type="molecule type" value="Genomic_DNA"/>
</dbReference>
<dbReference type="Pfam" id="PF06011">
    <property type="entry name" value="TRP"/>
    <property type="match status" value="1"/>
</dbReference>
<evidence type="ECO:0000256" key="4">
    <source>
        <dbReference type="ARBA" id="ARBA00022525"/>
    </source>
</evidence>
<dbReference type="NCBIfam" id="TIGR01376">
    <property type="entry name" value="POMP_repeat"/>
    <property type="match status" value="1"/>
</dbReference>
<feature type="compositionally biased region" description="Basic and acidic residues" evidence="8">
    <location>
        <begin position="1435"/>
        <end position="1456"/>
    </location>
</feature>
<dbReference type="GO" id="GO:0005576">
    <property type="term" value="C:extracellular region"/>
    <property type="evidence" value="ECO:0007669"/>
    <property type="project" value="UniProtKB-SubCell"/>
</dbReference>
<evidence type="ECO:0000256" key="3">
    <source>
        <dbReference type="ARBA" id="ARBA00004613"/>
    </source>
</evidence>
<keyword evidence="5" id="KW-0732">Signal</keyword>
<feature type="transmembrane region" description="Helical" evidence="9">
    <location>
        <begin position="1353"/>
        <end position="1375"/>
    </location>
</feature>
<name>A0AAE0BQZ8_9CHLO</name>
<feature type="transmembrane region" description="Helical" evidence="9">
    <location>
        <begin position="1217"/>
        <end position="1237"/>
    </location>
</feature>
<sequence length="1584" mass="171732">MCISIASGCGWIWTLDNHAYANVEVIYDANPSFDDNGTDWQSISKGGHVAGNYSACPTGNHVASSVLKCEDVYTTPSCFEDTEKLNFACCADASDVLSPPPYIAPSPPAPSATPASSEQAQLWSQVEDSSIQEITLTEHVRNTYAAPFPEIRRNLSITGACIPDLCEIDALEGAAIFIVASGGGLTLRSLHLRNGKNLPWSGNSPPTDMDQLFENPDLYGGGALSIVDCGPNCIIQLYDSVFSNNVARNGGAIYVSGVVHSIETVNCTFRGNLASSRGGAWYGNYAEMALPPSTNDSHFVNNTAVGDAGGAAFSKKHVGLDHLYTGCVFEQNSADSGGALALVVDTDDGPDASGNLILVRCHLSDNAVTASGGALYLYAGGAVQASNSTFDSNIAGLLGGAAALTATVFLHEFQDCLFSSNAVIKQQEEASLTSAEILSGGGIDVVSSGFSLSNTVFQSNTAAYGGAVSARGDSVGEIVSVQFRDNSGADVGGALGLFDAARAVVNSVELSGNEATNGGALGISYHATATLNNSVVENNYAYHSGGGVYQDGSDASLRMRSCSLTGNMAEENGGGFALVGMGKLELNRVQFVGNQAHFGASGFIDCGQGMAIPCGFQLQDIHAEANVGGSDPEISWGSFLVWNTYGNISGLQDLCGEASNCTGQAEWSSGAHYGTDFANLKLLEGLSLPELELTGWSTLELETFSVGIMDHLGNLMTSDYYSTATYTAAGALQIIGQGVQGLVWAEAGILMFNALSVYGEPGEVYTAELTVEVKPPPWSTTLNPDAFSVDTSTFAEYEVCGSGCWRFRLSTTVRLHPCVDGMVFVSSSHRSCELCVASKSWYSYMIRVKGEEEHRCLMAPFEGAIAIASDCYYGWNTQQLESCQQYQSVLYASSSDYSPTKLVSTAGYWHSSERSVEFHECLNKDACKGIGVICNEDQECEDKTPTLDFEADLQCIEGYAGVLCAACAEGYGQSGSWQCVECGSRVLGILYIVIQECLEFALILYTIMQTKSANELAAREYTGEGVIKVPMSTQMIKVLVTHLQIVSAIIRNVDFQVVDTLTGVLNVQKFSVGSASSNPEICAYDELSGSRLYMRMLVQVLVVPAFLILIIILAGVQRAVENVKNRRNMHFIQGEKSTQRVPVKTHPNFTMVTIVLLFYMWPEVLENVLQIFSCQTVDTGRMEDPIPNEYSEYSEAIGQYLRSDMSVKCWEGAHLNWAIYFGLPIVVLWGWGIPIAWKRMLKRHKKDLYTDLDLVERYGFLYLNYDPKFYYFESLVMLRKSMILLCLVFGRSIHPRAPLHLVLGVEVVAMAYKQRTLPFENDSVDDLDFQAMVISVMSWYLCVFFEYGSLSSIGFVVIAGVISIVNLALFFRFIFKIGWQFVTEKAQRIQHDEQEELNKSQLIDRMLEDLPKNKLIRSVSGKAVKMVLAKEASIRQEQKSENESLDSPRENSRPERGLSAPGCPACARRAQGNLSSRHFQGNLSPRHSLGSLPPRAVDGKERTTGQQQRLGEVRPIDPGSGKKLTSASVQIWLSSDTEDDDLDGDFDGDLRGDTDNNGDDKDNEQEDEMAPPEGSYSIFSHICM</sequence>